<dbReference type="EMBL" id="SPHZ02000007">
    <property type="protein sequence ID" value="KAF0905301.1"/>
    <property type="molecule type" value="Genomic_DNA"/>
</dbReference>
<feature type="chain" id="PRO_5026330967" evidence="2">
    <location>
        <begin position="20"/>
        <end position="235"/>
    </location>
</feature>
<gene>
    <name evidence="3" type="ORF">E2562_003899</name>
</gene>
<sequence length="235" mass="25576">MAGFLGFTLLVYAGYTLFGQPPRCELTIHIYPRGGTHGIGLHPHTFTRTLSTAQLAYQAVAWMALRRLAHTYATQLDLLLEAYRALARHSAALEHRLAEEGVTSVDTTSWDSGRLCHSLAQSFYSSHGSADTPSRTRTPNSCVPYSSYFSPHPCCRSPPYSPGYSPVTSRCGLRLIRTARKGVAGPFTTVFRFTPTLAGPATGPSRQVPVYPPRALIDVSSTDEPTTDAGQSEEL</sequence>
<keyword evidence="4" id="KW-1185">Reference proteome</keyword>
<evidence type="ECO:0000256" key="1">
    <source>
        <dbReference type="SAM" id="MobiDB-lite"/>
    </source>
</evidence>
<evidence type="ECO:0000313" key="4">
    <source>
        <dbReference type="Proteomes" id="UP000479710"/>
    </source>
</evidence>
<feature type="signal peptide" evidence="2">
    <location>
        <begin position="1"/>
        <end position="19"/>
    </location>
</feature>
<reference evidence="3 4" key="1">
    <citation type="submission" date="2019-11" db="EMBL/GenBank/DDBJ databases">
        <title>Whole genome sequence of Oryza granulata.</title>
        <authorList>
            <person name="Li W."/>
        </authorList>
    </citation>
    <scope>NUCLEOTIDE SEQUENCE [LARGE SCALE GENOMIC DNA]</scope>
    <source>
        <strain evidence="4">cv. Menghai</strain>
        <tissue evidence="3">Leaf</tissue>
    </source>
</reference>
<dbReference type="Proteomes" id="UP000479710">
    <property type="component" value="Unassembled WGS sequence"/>
</dbReference>
<organism evidence="3 4">
    <name type="scientific">Oryza meyeriana var. granulata</name>
    <dbReference type="NCBI Taxonomy" id="110450"/>
    <lineage>
        <taxon>Eukaryota</taxon>
        <taxon>Viridiplantae</taxon>
        <taxon>Streptophyta</taxon>
        <taxon>Embryophyta</taxon>
        <taxon>Tracheophyta</taxon>
        <taxon>Spermatophyta</taxon>
        <taxon>Magnoliopsida</taxon>
        <taxon>Liliopsida</taxon>
        <taxon>Poales</taxon>
        <taxon>Poaceae</taxon>
        <taxon>BOP clade</taxon>
        <taxon>Oryzoideae</taxon>
        <taxon>Oryzeae</taxon>
        <taxon>Oryzinae</taxon>
        <taxon>Oryza</taxon>
        <taxon>Oryza meyeriana</taxon>
    </lineage>
</organism>
<dbReference type="AlphaFoldDB" id="A0A6G1CYV3"/>
<feature type="region of interest" description="Disordered" evidence="1">
    <location>
        <begin position="216"/>
        <end position="235"/>
    </location>
</feature>
<name>A0A6G1CYV3_9ORYZ</name>
<proteinExistence type="predicted"/>
<comment type="caution">
    <text evidence="3">The sequence shown here is derived from an EMBL/GenBank/DDBJ whole genome shotgun (WGS) entry which is preliminary data.</text>
</comment>
<keyword evidence="2" id="KW-0732">Signal</keyword>
<evidence type="ECO:0000313" key="3">
    <source>
        <dbReference type="EMBL" id="KAF0905301.1"/>
    </source>
</evidence>
<accession>A0A6G1CYV3</accession>
<feature type="compositionally biased region" description="Polar residues" evidence="1">
    <location>
        <begin position="219"/>
        <end position="235"/>
    </location>
</feature>
<protein>
    <submittedName>
        <fullName evidence="3">Uncharacterized protein</fullName>
    </submittedName>
</protein>
<evidence type="ECO:0000256" key="2">
    <source>
        <dbReference type="SAM" id="SignalP"/>
    </source>
</evidence>